<dbReference type="Proteomes" id="UP000076268">
    <property type="component" value="Unassembled WGS sequence"/>
</dbReference>
<comment type="caution">
    <text evidence="1">The sequence shown here is derived from an EMBL/GenBank/DDBJ whole genome shotgun (WGS) entry which is preliminary data.</text>
</comment>
<sequence>MKPLVAVTRNGYIESLHWGLVCAADADGKVVFAIGDSETKMFFRSSAKPIQAIPMIQAGAASAYGFTAEEIALACASHTGTPSHQKVTASMLAKIGLVEENLHCGIMRPYDEEEDRRLLTERLEPSLLHCSCSGKHAAMLALAKYRGHSVDNYHQSEHPVQQEIIQMVARFANEDQANITVATDGCGAPIYLLPARKIAMSYARLVQWAQNEHHQLHEACRTVVQSMTAHPEMVSGEKEFCAALMRNTGGRIVAKVGAEAVYCLGIRDRHIGICVKIGDGNERAVYPAVLQVLRELGGLKDDEFSRLEEWYHIPVLNNLGQRVGEIRPALGAVRLGLSVS</sequence>
<dbReference type="PANTHER" id="PTHR42110">
    <property type="entry name" value="L-ASPARAGINASE, PUTATIVE (AFU_ORTHOLOGUE AFUA_3G11890)-RELATED"/>
    <property type="match status" value="1"/>
</dbReference>
<dbReference type="AlphaFoldDB" id="A0A154BQW6"/>
<dbReference type="InterPro" id="IPR010349">
    <property type="entry name" value="Asparaginase_II"/>
</dbReference>
<name>A0A154BQW6_ANASB</name>
<gene>
    <name evidence="1" type="ORF">AXX12_07390</name>
</gene>
<reference evidence="1 2" key="1">
    <citation type="submission" date="2016-02" db="EMBL/GenBank/DDBJ databases">
        <title>Anaerosporomusa subterraneum gen. nov., sp. nov., a spore-forming obligate anaerobe isolated from saprolite.</title>
        <authorList>
            <person name="Choi J.K."/>
            <person name="Shah M."/>
            <person name="Yee N."/>
        </authorList>
    </citation>
    <scope>NUCLEOTIDE SEQUENCE [LARGE SCALE GENOMIC DNA]</scope>
    <source>
        <strain evidence="1 2">RU4</strain>
    </source>
</reference>
<dbReference type="OrthoDB" id="9770793at2"/>
<dbReference type="STRING" id="1794912.AXX12_07390"/>
<evidence type="ECO:0000313" key="1">
    <source>
        <dbReference type="EMBL" id="KYZ76255.1"/>
    </source>
</evidence>
<dbReference type="PANTHER" id="PTHR42110:SF1">
    <property type="entry name" value="L-ASPARAGINASE, PUTATIVE (AFU_ORTHOLOGUE AFUA_3G11890)-RELATED"/>
    <property type="match status" value="1"/>
</dbReference>
<dbReference type="EMBL" id="LSGP01000017">
    <property type="protein sequence ID" value="KYZ76255.1"/>
    <property type="molecule type" value="Genomic_DNA"/>
</dbReference>
<accession>A0A154BQW6</accession>
<protein>
    <submittedName>
        <fullName evidence="1">L-asparaginase</fullName>
    </submittedName>
</protein>
<proteinExistence type="predicted"/>
<dbReference type="Pfam" id="PF06089">
    <property type="entry name" value="Asparaginase_II"/>
    <property type="match status" value="1"/>
</dbReference>
<evidence type="ECO:0000313" key="2">
    <source>
        <dbReference type="Proteomes" id="UP000076268"/>
    </source>
</evidence>
<keyword evidence="2" id="KW-1185">Reference proteome</keyword>
<organism evidence="1 2">
    <name type="scientific">Anaerosporomusa subterranea</name>
    <dbReference type="NCBI Taxonomy" id="1794912"/>
    <lineage>
        <taxon>Bacteria</taxon>
        <taxon>Bacillati</taxon>
        <taxon>Bacillota</taxon>
        <taxon>Negativicutes</taxon>
        <taxon>Acetonemataceae</taxon>
        <taxon>Anaerosporomusa</taxon>
    </lineage>
</organism>